<dbReference type="FunFam" id="1.10.10.60:FF:000050">
    <property type="entry name" value="LIM homeobox 6"/>
    <property type="match status" value="1"/>
</dbReference>
<dbReference type="CDD" id="cd09382">
    <property type="entry name" value="LIM2_Lhx6"/>
    <property type="match status" value="1"/>
</dbReference>
<reference evidence="17" key="1">
    <citation type="submission" date="2019-03" db="EMBL/GenBank/DDBJ databases">
        <authorList>
            <person name="Warren W.C."/>
            <person name="Johnson G.S."/>
        </authorList>
    </citation>
    <scope>NUCLEOTIDE SEQUENCE [LARGE SCALE GENOMIC DNA]</scope>
    <source>
        <strain evidence="17">Basenji</strain>
    </source>
</reference>
<evidence type="ECO:0000256" key="5">
    <source>
        <dbReference type="ARBA" id="ARBA00023015"/>
    </source>
</evidence>
<evidence type="ECO:0000256" key="3">
    <source>
        <dbReference type="ARBA" id="ARBA00022737"/>
    </source>
</evidence>
<name>A0A8C0M2Y4_CANLF</name>
<evidence type="ECO:0000256" key="13">
    <source>
        <dbReference type="RuleBase" id="RU000682"/>
    </source>
</evidence>
<reference evidence="17" key="2">
    <citation type="submission" date="2025-08" db="UniProtKB">
        <authorList>
            <consortium name="Ensembl"/>
        </authorList>
    </citation>
    <scope>IDENTIFICATION</scope>
</reference>
<dbReference type="Pfam" id="PF00046">
    <property type="entry name" value="Homeodomain"/>
    <property type="match status" value="1"/>
</dbReference>
<feature type="region of interest" description="Disordered" evidence="14">
    <location>
        <begin position="50"/>
        <end position="76"/>
    </location>
</feature>
<evidence type="ECO:0000256" key="10">
    <source>
        <dbReference type="ARBA" id="ARBA00023242"/>
    </source>
</evidence>
<evidence type="ECO:0000256" key="4">
    <source>
        <dbReference type="ARBA" id="ARBA00022833"/>
    </source>
</evidence>
<evidence type="ECO:0000256" key="1">
    <source>
        <dbReference type="ARBA" id="ARBA00004123"/>
    </source>
</evidence>
<dbReference type="Pfam" id="PF00412">
    <property type="entry name" value="LIM"/>
    <property type="match status" value="2"/>
</dbReference>
<dbReference type="InterPro" id="IPR050453">
    <property type="entry name" value="LIM_Homeobox_TF"/>
</dbReference>
<feature type="compositionally biased region" description="Basic and acidic residues" evidence="14">
    <location>
        <begin position="404"/>
        <end position="416"/>
    </location>
</feature>
<comment type="subcellular location">
    <subcellularLocation>
        <location evidence="1 11 13">Nucleus</location>
    </subcellularLocation>
</comment>
<dbReference type="Proteomes" id="UP000694429">
    <property type="component" value="Chromosome 9"/>
</dbReference>
<feature type="domain" description="LIM zinc-binding" evidence="15">
    <location>
        <begin position="79"/>
        <end position="139"/>
    </location>
</feature>
<dbReference type="GO" id="GO:0003677">
    <property type="term" value="F:DNA binding"/>
    <property type="evidence" value="ECO:0007669"/>
    <property type="project" value="UniProtKB-UniRule"/>
</dbReference>
<dbReference type="Gene3D" id="1.10.10.60">
    <property type="entry name" value="Homeodomain-like"/>
    <property type="match status" value="1"/>
</dbReference>
<dbReference type="InterPro" id="IPR001781">
    <property type="entry name" value="Znf_LIM"/>
</dbReference>
<evidence type="ECO:0000313" key="17">
    <source>
        <dbReference type="Ensembl" id="ENSCAFP00030004097.1"/>
    </source>
</evidence>
<keyword evidence="9" id="KW-0804">Transcription</keyword>
<accession>A0A8C0M2Y4</accession>
<dbReference type="SMART" id="SM00389">
    <property type="entry name" value="HOX"/>
    <property type="match status" value="1"/>
</dbReference>
<organism evidence="17 18">
    <name type="scientific">Canis lupus familiaris</name>
    <name type="common">Dog</name>
    <name type="synonym">Canis familiaris</name>
    <dbReference type="NCBI Taxonomy" id="9615"/>
    <lineage>
        <taxon>Eukaryota</taxon>
        <taxon>Metazoa</taxon>
        <taxon>Chordata</taxon>
        <taxon>Craniata</taxon>
        <taxon>Vertebrata</taxon>
        <taxon>Euteleostomi</taxon>
        <taxon>Mammalia</taxon>
        <taxon>Eutheria</taxon>
        <taxon>Laurasiatheria</taxon>
        <taxon>Carnivora</taxon>
        <taxon>Caniformia</taxon>
        <taxon>Canidae</taxon>
        <taxon>Canis</taxon>
    </lineage>
</organism>
<dbReference type="Ensembl" id="ENSCAFT00030004618.1">
    <property type="protein sequence ID" value="ENSCAFP00030004097.1"/>
    <property type="gene ID" value="ENSCAFG00030002509.1"/>
</dbReference>
<dbReference type="OrthoDB" id="125004at2759"/>
<dbReference type="CDD" id="cd09380">
    <property type="entry name" value="LIM1_Lhx6"/>
    <property type="match status" value="1"/>
</dbReference>
<gene>
    <name evidence="17" type="primary">LHX6</name>
</gene>
<feature type="domain" description="LIM zinc-binding" evidence="15">
    <location>
        <begin position="140"/>
        <end position="202"/>
    </location>
</feature>
<evidence type="ECO:0000259" key="15">
    <source>
        <dbReference type="PROSITE" id="PS50023"/>
    </source>
</evidence>
<evidence type="ECO:0000313" key="18">
    <source>
        <dbReference type="Proteomes" id="UP000694429"/>
    </source>
</evidence>
<keyword evidence="3" id="KW-0677">Repeat</keyword>
<dbReference type="FunFam" id="2.10.110.10:FF:000031">
    <property type="entry name" value="LIM homeobox 6, isoform CRA_b"/>
    <property type="match status" value="1"/>
</dbReference>
<evidence type="ECO:0000256" key="9">
    <source>
        <dbReference type="ARBA" id="ARBA00023163"/>
    </source>
</evidence>
<keyword evidence="7 11" id="KW-0238">DNA-binding</keyword>
<dbReference type="GO" id="GO:0046872">
    <property type="term" value="F:metal ion binding"/>
    <property type="evidence" value="ECO:0007669"/>
    <property type="project" value="UniProtKB-KW"/>
</dbReference>
<keyword evidence="8 11" id="KW-0371">Homeobox</keyword>
<dbReference type="PROSITE" id="PS51808">
    <property type="entry name" value="CHCH"/>
    <property type="match status" value="2"/>
</dbReference>
<dbReference type="SUPFAM" id="SSF57716">
    <property type="entry name" value="Glucocorticoid receptor-like (DNA-binding domain)"/>
    <property type="match status" value="2"/>
</dbReference>
<dbReference type="InterPro" id="IPR001356">
    <property type="entry name" value="HD"/>
</dbReference>
<evidence type="ECO:0000256" key="12">
    <source>
        <dbReference type="PROSITE-ProRule" id="PRU00125"/>
    </source>
</evidence>
<dbReference type="PANTHER" id="PTHR24208:SF121">
    <property type="entry name" value="LIM_HOMEOBOX PROTEIN LHX6"/>
    <property type="match status" value="1"/>
</dbReference>
<feature type="compositionally biased region" description="Low complexity" evidence="14">
    <location>
        <begin position="53"/>
        <end position="76"/>
    </location>
</feature>
<dbReference type="InterPro" id="IPR009057">
    <property type="entry name" value="Homeodomain-like_sf"/>
</dbReference>
<protein>
    <submittedName>
        <fullName evidence="17">LIM homeobox 6</fullName>
    </submittedName>
</protein>
<dbReference type="PROSITE" id="PS50023">
    <property type="entry name" value="LIM_DOMAIN_2"/>
    <property type="match status" value="2"/>
</dbReference>
<evidence type="ECO:0000259" key="16">
    <source>
        <dbReference type="PROSITE" id="PS50071"/>
    </source>
</evidence>
<keyword evidence="6 12" id="KW-0440">LIM domain</keyword>
<proteinExistence type="predicted"/>
<keyword evidence="4 12" id="KW-0862">Zinc</keyword>
<sequence>MRGGPRSGSEAAAALRTWLGAHLSVRCSLCPRLQAQSDAEALAGALDKDEGRASPCTPSTPSVCSPPSAASSVPSAGKNICSSCGLEILDRYLLKVNNLIWHVRCLECSVCRTSLRQQNSCYIKNKEIFCKMDYFSRFGTKCARCGRQIYASDWVRRARGNAYHLACFACFSCKRQLSTGEEFGLVEEKVLCRIHYDTMIENLKRAAENGNGLTLEGAVPSEQDSQPKPAKRARTSFTAEQLQVMQAQFAQDNNPDAQTLQKLADMTGLSRRVIQVKVSSSVLKAAAHHYGVQCDKPNKEFMLCRWEEKDPRRCLEEGKLVNQCALDFFRQIKLHCAEPFTDYWTCIDYSGLQLLRRCRQQQAKFDECVLDKLGWVRPDLGELSKVTKVKTDRPLPENPYHSRPRPEPNPEIEGELKPAKHGSRLFFWTM</sequence>
<keyword evidence="5" id="KW-0805">Transcription regulation</keyword>
<dbReference type="AlphaFoldDB" id="A0A8C0M2Y4"/>
<evidence type="ECO:0000256" key="8">
    <source>
        <dbReference type="ARBA" id="ARBA00023155"/>
    </source>
</evidence>
<evidence type="ECO:0000256" key="7">
    <source>
        <dbReference type="ARBA" id="ARBA00023125"/>
    </source>
</evidence>
<dbReference type="FunFam" id="2.10.110.10:FF:000023">
    <property type="entry name" value="LIM homeobox 6"/>
    <property type="match status" value="1"/>
</dbReference>
<dbReference type="CDD" id="cd00086">
    <property type="entry name" value="homeodomain"/>
    <property type="match status" value="1"/>
</dbReference>
<feature type="domain" description="Homeobox" evidence="16">
    <location>
        <begin position="228"/>
        <end position="288"/>
    </location>
</feature>
<feature type="region of interest" description="Disordered" evidence="14">
    <location>
        <begin position="214"/>
        <end position="234"/>
    </location>
</feature>
<dbReference type="PANTHER" id="PTHR24208">
    <property type="entry name" value="LIM/HOMEOBOX PROTEIN LHX"/>
    <property type="match status" value="1"/>
</dbReference>
<feature type="region of interest" description="Disordered" evidence="14">
    <location>
        <begin position="391"/>
        <end position="416"/>
    </location>
</feature>
<dbReference type="PROSITE" id="PS50071">
    <property type="entry name" value="HOMEOBOX_2"/>
    <property type="match status" value="1"/>
</dbReference>
<dbReference type="SMART" id="SM00132">
    <property type="entry name" value="LIM"/>
    <property type="match status" value="2"/>
</dbReference>
<feature type="DNA-binding region" description="Homeobox" evidence="11">
    <location>
        <begin position="230"/>
        <end position="289"/>
    </location>
</feature>
<dbReference type="PROSITE" id="PS00478">
    <property type="entry name" value="LIM_DOMAIN_1"/>
    <property type="match status" value="1"/>
</dbReference>
<evidence type="ECO:0000256" key="2">
    <source>
        <dbReference type="ARBA" id="ARBA00022723"/>
    </source>
</evidence>
<keyword evidence="2 12" id="KW-0479">Metal-binding</keyword>
<dbReference type="GO" id="GO:0005634">
    <property type="term" value="C:nucleus"/>
    <property type="evidence" value="ECO:0007669"/>
    <property type="project" value="UniProtKB-SubCell"/>
</dbReference>
<keyword evidence="10 11" id="KW-0539">Nucleus</keyword>
<evidence type="ECO:0000256" key="11">
    <source>
        <dbReference type="PROSITE-ProRule" id="PRU00108"/>
    </source>
</evidence>
<dbReference type="Gene3D" id="2.10.110.10">
    <property type="entry name" value="Cysteine Rich Protein"/>
    <property type="match status" value="2"/>
</dbReference>
<dbReference type="SUPFAM" id="SSF46689">
    <property type="entry name" value="Homeodomain-like"/>
    <property type="match status" value="1"/>
</dbReference>
<evidence type="ECO:0000256" key="6">
    <source>
        <dbReference type="ARBA" id="ARBA00023038"/>
    </source>
</evidence>
<evidence type="ECO:0000256" key="14">
    <source>
        <dbReference type="SAM" id="MobiDB-lite"/>
    </source>
</evidence>